<dbReference type="EMBL" id="SMAG01000003">
    <property type="protein sequence ID" value="TCS94864.1"/>
    <property type="molecule type" value="Genomic_DNA"/>
</dbReference>
<organism evidence="2 3">
    <name type="scientific">Hazenella coriacea</name>
    <dbReference type="NCBI Taxonomy" id="1179467"/>
    <lineage>
        <taxon>Bacteria</taxon>
        <taxon>Bacillati</taxon>
        <taxon>Bacillota</taxon>
        <taxon>Bacilli</taxon>
        <taxon>Bacillales</taxon>
        <taxon>Thermoactinomycetaceae</taxon>
        <taxon>Hazenella</taxon>
    </lineage>
</organism>
<evidence type="ECO:0000313" key="3">
    <source>
        <dbReference type="Proteomes" id="UP000294937"/>
    </source>
</evidence>
<dbReference type="Proteomes" id="UP000294937">
    <property type="component" value="Unassembled WGS sequence"/>
</dbReference>
<comment type="caution">
    <text evidence="2">The sequence shown here is derived from an EMBL/GenBank/DDBJ whole genome shotgun (WGS) entry which is preliminary data.</text>
</comment>
<reference evidence="2 3" key="1">
    <citation type="submission" date="2019-03" db="EMBL/GenBank/DDBJ databases">
        <title>Genomic Encyclopedia of Type Strains, Phase IV (KMG-IV): sequencing the most valuable type-strain genomes for metagenomic binning, comparative biology and taxonomic classification.</title>
        <authorList>
            <person name="Goeker M."/>
        </authorList>
    </citation>
    <scope>NUCLEOTIDE SEQUENCE [LARGE SCALE GENOMIC DNA]</scope>
    <source>
        <strain evidence="2 3">DSM 45707</strain>
    </source>
</reference>
<name>A0A4R3L9G2_9BACL</name>
<accession>A0A4R3L9G2</accession>
<keyword evidence="3" id="KW-1185">Reference proteome</keyword>
<proteinExistence type="predicted"/>
<protein>
    <submittedName>
        <fullName evidence="2">Uncharacterized protein</fullName>
    </submittedName>
</protein>
<evidence type="ECO:0000313" key="2">
    <source>
        <dbReference type="EMBL" id="TCS94864.1"/>
    </source>
</evidence>
<evidence type="ECO:0000256" key="1">
    <source>
        <dbReference type="SAM" id="Phobius"/>
    </source>
</evidence>
<dbReference type="RefSeq" id="WP_131924244.1">
    <property type="nucleotide sequence ID" value="NZ_SMAG01000003.1"/>
</dbReference>
<dbReference type="AlphaFoldDB" id="A0A4R3L9G2"/>
<keyword evidence="1" id="KW-1133">Transmembrane helix</keyword>
<feature type="transmembrane region" description="Helical" evidence="1">
    <location>
        <begin position="12"/>
        <end position="37"/>
    </location>
</feature>
<gene>
    <name evidence="2" type="ORF">EDD58_103287</name>
</gene>
<keyword evidence="1" id="KW-0472">Membrane</keyword>
<keyword evidence="1" id="KW-0812">Transmembrane</keyword>
<sequence length="130" mass="14594">MKETLIRWKYPIILGSIGLALILALGTIFIVVAIYIFGDSGDSFEGDWVFSIGPENECPTALNFHDDETLTITLNGRRGLIQDTGSLQKTGDNTYIFNTRTVSLPIELKKLKSDLLYMQFGYDCEFTKSE</sequence>